<dbReference type="Proteomes" id="UP001562159">
    <property type="component" value="Unassembled WGS sequence"/>
</dbReference>
<name>A0ABV4AQ79_9GAMM</name>
<feature type="domain" description="T6SS Phospholipase effector Tle1-like catalytic" evidence="2">
    <location>
        <begin position="55"/>
        <end position="283"/>
    </location>
</feature>
<reference evidence="3 4" key="1">
    <citation type="submission" date="2024-07" db="EMBL/GenBank/DDBJ databases">
        <title>Molecular mechanisms and environmental adaptations of flagellar loss and biofilm growth of Rhodanobacter under environmental stress.</title>
        <authorList>
            <person name="Chen M."/>
        </authorList>
    </citation>
    <scope>NUCLEOTIDE SEQUENCE [LARGE SCALE GENOMIC DNA]</scope>
    <source>
        <strain evidence="3 4">RS22</strain>
    </source>
</reference>
<evidence type="ECO:0000313" key="4">
    <source>
        <dbReference type="Proteomes" id="UP001562159"/>
    </source>
</evidence>
<proteinExistence type="predicted"/>
<feature type="region of interest" description="Disordered" evidence="1">
    <location>
        <begin position="1"/>
        <end position="20"/>
    </location>
</feature>
<dbReference type="PANTHER" id="PTHR33840">
    <property type="match status" value="1"/>
</dbReference>
<dbReference type="PANTHER" id="PTHR33840:SF1">
    <property type="entry name" value="TLE1 PHOSPHOLIPASE DOMAIN-CONTAINING PROTEIN"/>
    <property type="match status" value="1"/>
</dbReference>
<comment type="caution">
    <text evidence="3">The sequence shown here is derived from an EMBL/GenBank/DDBJ whole genome shotgun (WGS) entry which is preliminary data.</text>
</comment>
<evidence type="ECO:0000313" key="3">
    <source>
        <dbReference type="EMBL" id="MEY2182340.1"/>
    </source>
</evidence>
<dbReference type="EMBL" id="JBGBPY010000001">
    <property type="protein sequence ID" value="MEY2182340.1"/>
    <property type="molecule type" value="Genomic_DNA"/>
</dbReference>
<protein>
    <submittedName>
        <fullName evidence="3">DUF2235 domain-containing protein</fullName>
    </submittedName>
</protein>
<keyword evidence="4" id="KW-1185">Reference proteome</keyword>
<evidence type="ECO:0000259" key="2">
    <source>
        <dbReference type="Pfam" id="PF09994"/>
    </source>
</evidence>
<dbReference type="Pfam" id="PF09994">
    <property type="entry name" value="T6SS_Tle1-like_cat"/>
    <property type="match status" value="1"/>
</dbReference>
<evidence type="ECO:0000256" key="1">
    <source>
        <dbReference type="SAM" id="MobiDB-lite"/>
    </source>
</evidence>
<accession>A0ABV4AQ79</accession>
<gene>
    <name evidence="3" type="ORF">AB7878_07905</name>
</gene>
<dbReference type="InterPro" id="IPR018712">
    <property type="entry name" value="Tle1-like_cat"/>
</dbReference>
<sequence>MSPHDKIDADGAQSDGVPYKSATDKLPIYAEVRQQLASFQEPVLLHADNPHERLFVAAMDGTGNDMIHDPDHITNVGLIAQQVQASNNPNIRFWYVPGPGTQQHAPFTKVWDDITGYTVDERAEEMYKQFIEQASEWRQQDPHAQIRVVGVSFSRGAEVGALFARLVEERGIQDRDGAHYTYDSHHRITHIEYTKPALVGAHEVAQAVALFDPVGTGHAMREDRRLPPSVISGIQFIALDEHRRLFKSDHIIDPGITPDGRFAGVYVPGAHSDVGGGYHRDGLSTRTGNFVIDYVNGLSDRPIVEKSPEPDDPRLDVIHDSRKGMWLYRWMPGVDRVAPNGYVELEVPRGEKNRVPDPYNAEPRNEALSRQFERQPMPDAPVPGALARQPDLPKSEFDQWLDHLHVAAQNPDNGAWDRVQHEAAQAYMCTPGGQLFQQQANELNHIWDLQQAALQAQQQALQQQAQQPSQGFCQ</sequence>
<organism evidence="3 4">
    <name type="scientific">Rhodanobacter humi</name>
    <dbReference type="NCBI Taxonomy" id="1888173"/>
    <lineage>
        <taxon>Bacteria</taxon>
        <taxon>Pseudomonadati</taxon>
        <taxon>Pseudomonadota</taxon>
        <taxon>Gammaproteobacteria</taxon>
        <taxon>Lysobacterales</taxon>
        <taxon>Rhodanobacteraceae</taxon>
        <taxon>Rhodanobacter</taxon>
    </lineage>
</organism>